<keyword evidence="1" id="KW-0472">Membrane</keyword>
<dbReference type="Proteomes" id="UP001321786">
    <property type="component" value="Chromosome"/>
</dbReference>
<dbReference type="SMART" id="SM00909">
    <property type="entry name" value="Germane"/>
    <property type="match status" value="2"/>
</dbReference>
<evidence type="ECO:0000259" key="2">
    <source>
        <dbReference type="SMART" id="SM00909"/>
    </source>
</evidence>
<accession>A0AAU9E5E0</accession>
<evidence type="ECO:0000313" key="3">
    <source>
        <dbReference type="EMBL" id="BEP29896.1"/>
    </source>
</evidence>
<dbReference type="AlphaFoldDB" id="A0AAU9E5E0"/>
<sequence>MSKFFINIFILIIIGVTLTLTPINIDLLKLDNIHFNINSIKKEEKAPITPVTAEIEVVPNLSISSSINSNDYIINPDSLTFTFKATSLLDDKLKKKVIQDINKFKENLVINVNKGTKTIQSFNNKNLNILVNSDISNENTSIFTLQIPLDSKSLDILLGNFTINILSNNSKINENTTVNPINFNATYMEKFHYAKAINHTNTNNFTSLYFTDKNAEYLIPYSKDIKVSKSYIRGILNALLDGPFENSGLTSESIVPRVFSARLTSDELILKLTKNEANKFSSSSTLAYLALNSFKNTFFEFPYIEKLTILVDNKATVKYFHGTDLRNSFIKEYSPKIYLGLLTKIDKDKDINKVYLTPLKSDANDISKIFDLLVSGEINDNSDKLLLSTIPKNIKLLDYKIENKLLTLNLSNEFSDAYSGESEYQNLMIDSIIETFTSLKNVDMVKINVEGKNDIQLNNIDLSKPFKKFLYLNPII</sequence>
<feature type="domain" description="GerMN" evidence="2">
    <location>
        <begin position="232"/>
        <end position="320"/>
    </location>
</feature>
<dbReference type="EMBL" id="AP028654">
    <property type="protein sequence ID" value="BEP29896.1"/>
    <property type="molecule type" value="Genomic_DNA"/>
</dbReference>
<dbReference type="KEGG" id="hprf:HLPR_22270"/>
<feature type="transmembrane region" description="Helical" evidence="1">
    <location>
        <begin position="6"/>
        <end position="25"/>
    </location>
</feature>
<keyword evidence="4" id="KW-1185">Reference proteome</keyword>
<dbReference type="RefSeq" id="WP_338535507.1">
    <property type="nucleotide sequence ID" value="NZ_AP028654.1"/>
</dbReference>
<keyword evidence="1" id="KW-0812">Transmembrane</keyword>
<dbReference type="Pfam" id="PF10646">
    <property type="entry name" value="Germane"/>
    <property type="match status" value="2"/>
</dbReference>
<evidence type="ECO:0000313" key="4">
    <source>
        <dbReference type="Proteomes" id="UP001321786"/>
    </source>
</evidence>
<keyword evidence="1" id="KW-1133">Transmembrane helix</keyword>
<feature type="domain" description="GerMN" evidence="2">
    <location>
        <begin position="366"/>
        <end position="458"/>
    </location>
</feature>
<gene>
    <name evidence="3" type="ORF">HLPR_22270</name>
</gene>
<name>A0AAU9E5E0_9FIRM</name>
<protein>
    <recommendedName>
        <fullName evidence="2">GerMN domain-containing protein</fullName>
    </recommendedName>
</protein>
<reference evidence="3 4" key="1">
    <citation type="submission" date="2023-08" db="EMBL/GenBank/DDBJ databases">
        <title>Helicovermis profunda gen. nov., sp. nov., a novel mesophilic, fermentative bacterium within the Bacillota from a deep-sea hydrothermal vent chimney.</title>
        <authorList>
            <person name="Miyazaki U."/>
            <person name="Mizutani D."/>
            <person name="Hashimoto Y."/>
            <person name="Tame A."/>
            <person name="Sawayama S."/>
            <person name="Miyazaki J."/>
            <person name="Takai K."/>
            <person name="Nakagawa S."/>
        </authorList>
    </citation>
    <scope>NUCLEOTIDE SEQUENCE [LARGE SCALE GENOMIC DNA]</scope>
    <source>
        <strain evidence="3 4">S502</strain>
    </source>
</reference>
<evidence type="ECO:0000256" key="1">
    <source>
        <dbReference type="SAM" id="Phobius"/>
    </source>
</evidence>
<dbReference type="InterPro" id="IPR019606">
    <property type="entry name" value="GerMN"/>
</dbReference>
<proteinExistence type="predicted"/>
<organism evidence="3 4">
    <name type="scientific">Helicovermis profundi</name>
    <dbReference type="NCBI Taxonomy" id="3065157"/>
    <lineage>
        <taxon>Bacteria</taxon>
        <taxon>Bacillati</taxon>
        <taxon>Bacillota</taxon>
        <taxon>Clostridia</taxon>
        <taxon>Helicovermis</taxon>
    </lineage>
</organism>